<protein>
    <submittedName>
        <fullName evidence="1">Oxaloacetate decarboxylase</fullName>
    </submittedName>
</protein>
<accession>A0ABY2XFY5</accession>
<dbReference type="Proteomes" id="UP001191082">
    <property type="component" value="Unassembled WGS sequence"/>
</dbReference>
<dbReference type="Pfam" id="PF13714">
    <property type="entry name" value="PEP_mutase"/>
    <property type="match status" value="1"/>
</dbReference>
<organism evidence="1 2">
    <name type="scientific">Arenibacterium halophilum</name>
    <dbReference type="NCBI Taxonomy" id="2583821"/>
    <lineage>
        <taxon>Bacteria</taxon>
        <taxon>Pseudomonadati</taxon>
        <taxon>Pseudomonadota</taxon>
        <taxon>Alphaproteobacteria</taxon>
        <taxon>Rhodobacterales</taxon>
        <taxon>Paracoccaceae</taxon>
        <taxon>Arenibacterium</taxon>
    </lineage>
</organism>
<dbReference type="InterPro" id="IPR018523">
    <property type="entry name" value="Isocitrate_lyase_ph_CS"/>
</dbReference>
<dbReference type="SUPFAM" id="SSF51621">
    <property type="entry name" value="Phosphoenolpyruvate/pyruvate domain"/>
    <property type="match status" value="1"/>
</dbReference>
<dbReference type="InterPro" id="IPR015813">
    <property type="entry name" value="Pyrv/PenolPyrv_kinase-like_dom"/>
</dbReference>
<proteinExistence type="predicted"/>
<sequence length="285" mass="30379">MNLRERLKQPEILVAPGCYDGLSAMLIEQAGFEAAYVSGASVSYTRYGLPDIGLVGMSEMADTVRALSQRISLPLIVDGDTGFGNALNVQRTVRAYGDAGAAAIQLEDQTFPKRCGHLDSKTLISTTAMAGKIRAAVDARASDDMLVIARTDAVAVEGLAAALNRAEAYVDAGADMLFVEAPPSTDALAEVGEKLGHRIPLMANMVEGGKTPLSSAADLQALGYSMVIFPGAFVRALTWMGQEFFGALREHGTTRPYADRMHDFNSLNDVLGTPDFIARGHSYDE</sequence>
<dbReference type="InterPro" id="IPR039556">
    <property type="entry name" value="ICL/PEPM"/>
</dbReference>
<dbReference type="RefSeq" id="WP_138862857.1">
    <property type="nucleotide sequence ID" value="NZ_VCPC01000001.1"/>
</dbReference>
<reference evidence="1 2" key="1">
    <citation type="submission" date="2019-05" db="EMBL/GenBank/DDBJ databases">
        <title>Marivita sp. nov. isolated from sea sediment.</title>
        <authorList>
            <person name="Kim W."/>
        </authorList>
    </citation>
    <scope>NUCLEOTIDE SEQUENCE [LARGE SCALE GENOMIC DNA]</scope>
    <source>
        <strain evidence="1 2">CAU 1492</strain>
    </source>
</reference>
<dbReference type="PANTHER" id="PTHR42905:SF5">
    <property type="entry name" value="CARBOXYVINYL-CARBOXYPHOSPHONATE PHOSPHORYLMUTASE, CHLOROPLASTIC"/>
    <property type="match status" value="1"/>
</dbReference>
<name>A0ABY2XFY5_9RHOB</name>
<dbReference type="EMBL" id="VCPC01000001">
    <property type="protein sequence ID" value="TMV15512.1"/>
    <property type="molecule type" value="Genomic_DNA"/>
</dbReference>
<keyword evidence="2" id="KW-1185">Reference proteome</keyword>
<comment type="caution">
    <text evidence="1">The sequence shown here is derived from an EMBL/GenBank/DDBJ whole genome shotgun (WGS) entry which is preliminary data.</text>
</comment>
<dbReference type="PROSITE" id="PS00161">
    <property type="entry name" value="ISOCITRATE_LYASE"/>
    <property type="match status" value="1"/>
</dbReference>
<evidence type="ECO:0000313" key="1">
    <source>
        <dbReference type="EMBL" id="TMV15512.1"/>
    </source>
</evidence>
<dbReference type="InterPro" id="IPR040442">
    <property type="entry name" value="Pyrv_kinase-like_dom_sf"/>
</dbReference>
<gene>
    <name evidence="1" type="ORF">FGK64_06050</name>
</gene>
<dbReference type="CDD" id="cd00377">
    <property type="entry name" value="ICL_PEPM"/>
    <property type="match status" value="1"/>
</dbReference>
<dbReference type="Gene3D" id="3.20.20.60">
    <property type="entry name" value="Phosphoenolpyruvate-binding domains"/>
    <property type="match status" value="1"/>
</dbReference>
<evidence type="ECO:0000313" key="2">
    <source>
        <dbReference type="Proteomes" id="UP001191082"/>
    </source>
</evidence>
<dbReference type="PANTHER" id="PTHR42905">
    <property type="entry name" value="PHOSPHOENOLPYRUVATE CARBOXYLASE"/>
    <property type="match status" value="1"/>
</dbReference>